<evidence type="ECO:0000313" key="12">
    <source>
        <dbReference type="Proteomes" id="UP000006310"/>
    </source>
</evidence>
<accession>J7S8E3</accession>
<dbReference type="SUPFAM" id="SSF52768">
    <property type="entry name" value="Arginase/deacetylase"/>
    <property type="match status" value="1"/>
</dbReference>
<dbReference type="STRING" id="1071383.J7S8E3"/>
<keyword evidence="9" id="KW-0539">Nucleus</keyword>
<gene>
    <name evidence="11" type="primary">KNAG0H00630</name>
    <name evidence="11" type="ordered locus">KNAG_0H00630</name>
</gene>
<dbReference type="EMBL" id="HE978321">
    <property type="protein sequence ID" value="CCK71479.1"/>
    <property type="molecule type" value="Genomic_DNA"/>
</dbReference>
<keyword evidence="8" id="KW-0804">Transcription</keyword>
<keyword evidence="5" id="KW-0378">Hydrolase</keyword>
<dbReference type="OMA" id="MSRFYTY"/>
<evidence type="ECO:0000256" key="6">
    <source>
        <dbReference type="ARBA" id="ARBA00022853"/>
    </source>
</evidence>
<feature type="domain" description="Histone deacetylase" evidence="10">
    <location>
        <begin position="26"/>
        <end position="382"/>
    </location>
</feature>
<dbReference type="Gene3D" id="3.40.800.20">
    <property type="entry name" value="Histone deacetylase domain"/>
    <property type="match status" value="1"/>
</dbReference>
<keyword evidence="4" id="KW-0678">Repressor</keyword>
<dbReference type="InterPro" id="IPR000286">
    <property type="entry name" value="HDACs"/>
</dbReference>
<sequence>MSYVAIATSPFQSAVADLLPCNKYLKSRLTHALIEVYGLLDHVDECIVDAVAHRDQLVQFHQREYVDTVLNEQHNRVQLYDSDGETGWNYLNGVALEWGETGEGVDQCGFDSWKELFQYYLRVSDEITPSRKRPLDSDDDDGISGSEAKEEALKVFNLEGDCPIFSYLPMYVRTVTGATLQLADCLLRKAALDKRFIGMNWDGGRHHASKGKASGFCYVNDIVLLIQKLRKQGTGKVTYLDFDLHHGDGVERAFKFTKKVQTISLHLYEPGFFPCTGSLEGSSGFDTVNLPLQHGLTDSFLQGLVDQVVNPLIQRHGPEVIVIQCGGDGLLGDTFHEWQLSIRGLTKCILDVMSHSTQAHVILLGGGGYNPTLMSRFYTYLTGRILHQFKNTDPFPGMNGAQEESLIRDHKYIECYGDDEHYKFWVYSIQGSQKHRTLREENTTDQIDKFIKFYSI</sequence>
<dbReference type="GO" id="GO:0000118">
    <property type="term" value="C:histone deacetylase complex"/>
    <property type="evidence" value="ECO:0007669"/>
    <property type="project" value="EnsemblFungi"/>
</dbReference>
<evidence type="ECO:0000256" key="5">
    <source>
        <dbReference type="ARBA" id="ARBA00022801"/>
    </source>
</evidence>
<dbReference type="Proteomes" id="UP000006310">
    <property type="component" value="Chromosome 8"/>
</dbReference>
<dbReference type="GeneID" id="34527211"/>
<dbReference type="GO" id="GO:0031507">
    <property type="term" value="P:heterochromatin formation"/>
    <property type="evidence" value="ECO:0007669"/>
    <property type="project" value="TreeGrafter"/>
</dbReference>
<comment type="subcellular location">
    <subcellularLocation>
        <location evidence="1">Nucleus</location>
    </subcellularLocation>
</comment>
<keyword evidence="12" id="KW-1185">Reference proteome</keyword>
<evidence type="ECO:0000256" key="1">
    <source>
        <dbReference type="ARBA" id="ARBA00004123"/>
    </source>
</evidence>
<keyword evidence="7" id="KW-0805">Transcription regulation</keyword>
<dbReference type="PRINTS" id="PR01270">
    <property type="entry name" value="HDASUPER"/>
</dbReference>
<dbReference type="eggNOG" id="KOG1342">
    <property type="taxonomic scope" value="Eukaryota"/>
</dbReference>
<reference evidence="11 12" key="1">
    <citation type="journal article" date="2011" name="Proc. Natl. Acad. Sci. U.S.A.">
        <title>Evolutionary erosion of yeast sex chromosomes by mating-type switching accidents.</title>
        <authorList>
            <person name="Gordon J.L."/>
            <person name="Armisen D."/>
            <person name="Proux-Wera E."/>
            <person name="Oheigeartaigh S.S."/>
            <person name="Byrne K.P."/>
            <person name="Wolfe K.H."/>
        </authorList>
    </citation>
    <scope>NUCLEOTIDE SEQUENCE [LARGE SCALE GENOMIC DNA]</scope>
    <source>
        <strain evidence="12">ATCC MYA-139 / BCRC 22969 / CBS 8797 / CCRC 22969 / KCTC 17520 / NBRC 10181 / NCYC 3082</strain>
    </source>
</reference>
<keyword evidence="6" id="KW-0156">Chromatin regulator</keyword>
<dbReference type="PANTHER" id="PTHR10625:SF14">
    <property type="entry name" value="HISTONE DEACETYLASE 8"/>
    <property type="match status" value="1"/>
</dbReference>
<evidence type="ECO:0000256" key="9">
    <source>
        <dbReference type="ARBA" id="ARBA00023242"/>
    </source>
</evidence>
<dbReference type="AlphaFoldDB" id="J7S8E3"/>
<dbReference type="HOGENOM" id="CLU_007727_7_8_1"/>
<evidence type="ECO:0000256" key="3">
    <source>
        <dbReference type="ARBA" id="ARBA00012111"/>
    </source>
</evidence>
<comment type="similarity">
    <text evidence="2">Belongs to the histone deacetylase family. HD type 1 subfamily.</text>
</comment>
<evidence type="ECO:0000256" key="8">
    <source>
        <dbReference type="ARBA" id="ARBA00023163"/>
    </source>
</evidence>
<proteinExistence type="inferred from homology"/>
<dbReference type="Pfam" id="PF00850">
    <property type="entry name" value="Hist_deacetyl"/>
    <property type="match status" value="1"/>
</dbReference>
<dbReference type="OrthoDB" id="73273at2759"/>
<dbReference type="InterPro" id="IPR023696">
    <property type="entry name" value="Ureohydrolase_dom_sf"/>
</dbReference>
<reference evidence="12" key="2">
    <citation type="submission" date="2012-08" db="EMBL/GenBank/DDBJ databases">
        <title>Genome sequence of Kazachstania naganishii.</title>
        <authorList>
            <person name="Gordon J.L."/>
            <person name="Armisen D."/>
            <person name="Proux-Wera E."/>
            <person name="OhEigeartaigh S.S."/>
            <person name="Byrne K.P."/>
            <person name="Wolfe K.H."/>
        </authorList>
    </citation>
    <scope>NUCLEOTIDE SEQUENCE [LARGE SCALE GENOMIC DNA]</scope>
    <source>
        <strain evidence="12">ATCC MYA-139 / BCRC 22969 / CBS 8797 / CCRC 22969 / KCTC 17520 / NBRC 10181 / NCYC 3082</strain>
    </source>
</reference>
<dbReference type="RefSeq" id="XP_022465724.1">
    <property type="nucleotide sequence ID" value="XM_022609315.1"/>
</dbReference>
<name>J7S8E3_HUIN7</name>
<evidence type="ECO:0000259" key="10">
    <source>
        <dbReference type="Pfam" id="PF00850"/>
    </source>
</evidence>
<evidence type="ECO:0000256" key="2">
    <source>
        <dbReference type="ARBA" id="ARBA00006457"/>
    </source>
</evidence>
<evidence type="ECO:0000256" key="7">
    <source>
        <dbReference type="ARBA" id="ARBA00023015"/>
    </source>
</evidence>
<dbReference type="GO" id="GO:0141221">
    <property type="term" value="F:histone deacetylase activity, hydrolytic mechanism"/>
    <property type="evidence" value="ECO:0007669"/>
    <property type="project" value="UniProtKB-EC"/>
</dbReference>
<dbReference type="GO" id="GO:0045944">
    <property type="term" value="P:positive regulation of transcription by RNA polymerase II"/>
    <property type="evidence" value="ECO:0007669"/>
    <property type="project" value="EnsemblFungi"/>
</dbReference>
<dbReference type="InterPro" id="IPR023801">
    <property type="entry name" value="His_deacetylse_dom"/>
</dbReference>
<dbReference type="KEGG" id="kng:KNAG_0H00630"/>
<protein>
    <recommendedName>
        <fullName evidence="3">histone deacetylase</fullName>
        <ecNumber evidence="3">3.5.1.98</ecNumber>
    </recommendedName>
</protein>
<organism evidence="11 12">
    <name type="scientific">Huiozyma naganishii (strain ATCC MYA-139 / BCRC 22969 / CBS 8797 / KCTC 17520 / NBRC 10181 / NCYC 3082 / Yp74L-3)</name>
    <name type="common">Yeast</name>
    <name type="synonym">Kazachstania naganishii</name>
    <dbReference type="NCBI Taxonomy" id="1071383"/>
    <lineage>
        <taxon>Eukaryota</taxon>
        <taxon>Fungi</taxon>
        <taxon>Dikarya</taxon>
        <taxon>Ascomycota</taxon>
        <taxon>Saccharomycotina</taxon>
        <taxon>Saccharomycetes</taxon>
        <taxon>Saccharomycetales</taxon>
        <taxon>Saccharomycetaceae</taxon>
        <taxon>Huiozyma</taxon>
    </lineage>
</organism>
<evidence type="ECO:0000256" key="4">
    <source>
        <dbReference type="ARBA" id="ARBA00022491"/>
    </source>
</evidence>
<dbReference type="InterPro" id="IPR037138">
    <property type="entry name" value="His_deacetylse_dom_sf"/>
</dbReference>
<dbReference type="PANTHER" id="PTHR10625">
    <property type="entry name" value="HISTONE DEACETYLASE HDAC1-RELATED"/>
    <property type="match status" value="1"/>
</dbReference>
<dbReference type="EC" id="3.5.1.98" evidence="3"/>
<evidence type="ECO:0000313" key="11">
    <source>
        <dbReference type="EMBL" id="CCK71479.1"/>
    </source>
</evidence>